<gene>
    <name evidence="2" type="ORF">MCOR_57123</name>
</gene>
<sequence>MSSRPKRSVLRRDYEYLNSFGTTDSVVQLSFQQSMDDSGLLNLSFIPEEQEGFGEELGPGAVGPAQSSDIELEITKKYDNFKRIFSEKHDNSDEELKLKVQLLEKKLDALRKHQLRERTRQIEKEVEVISGSISESKESSYNKQKQNKKSGEVINLKLEKDNLTIKDLRKSKKLNKTVAEQLKMVGFDSGENDENLFLLLNLFRLLKKNKLSGINGFPVSDKYNSHKSQNGKSCLKTSNKTEHVKKKKIVTPVSDSDSTMSDSDSDSDFSSVTSSDESSQKRKVRKNAKMKKSGLGSKSTERLKNHSLSRTIIYSLNMSIKI</sequence>
<evidence type="ECO:0000313" key="3">
    <source>
        <dbReference type="Proteomes" id="UP000507470"/>
    </source>
</evidence>
<keyword evidence="3" id="KW-1185">Reference proteome</keyword>
<organism evidence="2 3">
    <name type="scientific">Mytilus coruscus</name>
    <name type="common">Sea mussel</name>
    <dbReference type="NCBI Taxonomy" id="42192"/>
    <lineage>
        <taxon>Eukaryota</taxon>
        <taxon>Metazoa</taxon>
        <taxon>Spiralia</taxon>
        <taxon>Lophotrochozoa</taxon>
        <taxon>Mollusca</taxon>
        <taxon>Bivalvia</taxon>
        <taxon>Autobranchia</taxon>
        <taxon>Pteriomorphia</taxon>
        <taxon>Mytilida</taxon>
        <taxon>Mytiloidea</taxon>
        <taxon>Mytilidae</taxon>
        <taxon>Mytilinae</taxon>
        <taxon>Mytilus</taxon>
    </lineage>
</organism>
<protein>
    <submittedName>
        <fullName evidence="2">Uncharacterized protein</fullName>
    </submittedName>
</protein>
<evidence type="ECO:0000256" key="1">
    <source>
        <dbReference type="SAM" id="MobiDB-lite"/>
    </source>
</evidence>
<feature type="region of interest" description="Disordered" evidence="1">
    <location>
        <begin position="217"/>
        <end position="303"/>
    </location>
</feature>
<proteinExistence type="predicted"/>
<name>A0A6J8F0H0_MYTCO</name>
<feature type="compositionally biased region" description="Low complexity" evidence="1">
    <location>
        <begin position="254"/>
        <end position="277"/>
    </location>
</feature>
<dbReference type="AlphaFoldDB" id="A0A6J8F0H0"/>
<dbReference type="Proteomes" id="UP000507470">
    <property type="component" value="Unassembled WGS sequence"/>
</dbReference>
<accession>A0A6J8F0H0</accession>
<reference evidence="2 3" key="1">
    <citation type="submission" date="2020-06" db="EMBL/GenBank/DDBJ databases">
        <authorList>
            <person name="Li R."/>
            <person name="Bekaert M."/>
        </authorList>
    </citation>
    <scope>NUCLEOTIDE SEQUENCE [LARGE SCALE GENOMIC DNA]</scope>
    <source>
        <strain evidence="3">wild</strain>
    </source>
</reference>
<feature type="compositionally biased region" description="Basic residues" evidence="1">
    <location>
        <begin position="281"/>
        <end position="292"/>
    </location>
</feature>
<feature type="compositionally biased region" description="Polar residues" evidence="1">
    <location>
        <begin position="226"/>
        <end position="238"/>
    </location>
</feature>
<evidence type="ECO:0000313" key="2">
    <source>
        <dbReference type="EMBL" id="CAC5425285.1"/>
    </source>
</evidence>
<dbReference type="EMBL" id="CACVKT020010231">
    <property type="protein sequence ID" value="CAC5425285.1"/>
    <property type="molecule type" value="Genomic_DNA"/>
</dbReference>